<dbReference type="CDD" id="cd08157">
    <property type="entry name" value="catalase_fungal"/>
    <property type="match status" value="1"/>
</dbReference>
<dbReference type="Gene3D" id="2.40.180.10">
    <property type="entry name" value="Catalase core domain"/>
    <property type="match status" value="1"/>
</dbReference>
<dbReference type="InterPro" id="IPR020835">
    <property type="entry name" value="Catalase_sf"/>
</dbReference>
<dbReference type="InterPro" id="IPR018028">
    <property type="entry name" value="Catalase"/>
</dbReference>
<sequence>MTTAAPLYTTSNGRPITYATASQTVGNHGPILLQDFHLIDLLAHFDRERIPERVVHAKGAGAFGEFVVTHDVTDLTSADIFSAVGKKTKVAVRFSTVGGEKGSSDSARDPRGFAIKFYTEEGSWDIVCNHTPIFFIRDGVKFPTFIHTQKRNPRTNLKDATMFWDFLSSNQESVHQVVQLFSDRGTPASFRNVDAFSGHTFKFTKADGTFKYVKFHFKTDQGHKDLTNEEAAELTKTNPDHATEDLFEAIQRGEYPSWTLYVQVLDPQAAENFRWNIFDITKIWPHADVPLRPVGKMTLNHNPDNYFAEIEQLAFSPAHLVPGVEPSADPMLQARLFSYSDTHRHRLGVNYQQIPVNKPLHAFAPFQRDGPMVTNTNYGSLPNYPSPLRPNTYAQVDTTLQHETWVGQAVYNLQPVTDEDYVQANNLWEVLGRTPNQQDHLVHNISVHLFAAVKPVRDRTYGMFERVNATLGKRVRDETEKVRKEKGLKPDE</sequence>
<evidence type="ECO:0000256" key="4">
    <source>
        <dbReference type="ARBA" id="ARBA00022589"/>
    </source>
</evidence>
<evidence type="ECO:0000256" key="2">
    <source>
        <dbReference type="ARBA" id="ARBA00005329"/>
    </source>
</evidence>
<dbReference type="GO" id="GO:0042744">
    <property type="term" value="P:hydrogen peroxide catabolic process"/>
    <property type="evidence" value="ECO:0007669"/>
    <property type="project" value="UniProtKB-KW"/>
</dbReference>
<evidence type="ECO:0000256" key="14">
    <source>
        <dbReference type="RuleBase" id="RU004142"/>
    </source>
</evidence>
<organism evidence="16 17">
    <name type="scientific">Exophiala sideris</name>
    <dbReference type="NCBI Taxonomy" id="1016849"/>
    <lineage>
        <taxon>Eukaryota</taxon>
        <taxon>Fungi</taxon>
        <taxon>Dikarya</taxon>
        <taxon>Ascomycota</taxon>
        <taxon>Pezizomycotina</taxon>
        <taxon>Eurotiomycetes</taxon>
        <taxon>Chaetothyriomycetidae</taxon>
        <taxon>Chaetothyriales</taxon>
        <taxon>Herpotrichiellaceae</taxon>
        <taxon>Exophiala</taxon>
    </lineage>
</organism>
<evidence type="ECO:0000259" key="15">
    <source>
        <dbReference type="SMART" id="SM01060"/>
    </source>
</evidence>
<dbReference type="FunFam" id="2.40.180.10:FF:000001">
    <property type="entry name" value="Catalase"/>
    <property type="match status" value="1"/>
</dbReference>
<dbReference type="Pfam" id="PF06628">
    <property type="entry name" value="Catalase-rel"/>
    <property type="match status" value="1"/>
</dbReference>
<evidence type="ECO:0000256" key="10">
    <source>
        <dbReference type="ARBA" id="ARBA00044729"/>
    </source>
</evidence>
<accession>A0A0D1YSH9</accession>
<dbReference type="PROSITE" id="PS51402">
    <property type="entry name" value="CATALASE_3"/>
    <property type="match status" value="1"/>
</dbReference>
<dbReference type="PIRSF" id="PIRSF038928">
    <property type="entry name" value="Catalase_clade1-3"/>
    <property type="match status" value="1"/>
</dbReference>
<dbReference type="GO" id="GO:0009820">
    <property type="term" value="P:alkaloid metabolic process"/>
    <property type="evidence" value="ECO:0007669"/>
    <property type="project" value="UniProtKB-KW"/>
</dbReference>
<evidence type="ECO:0000256" key="12">
    <source>
        <dbReference type="PIRSR" id="PIRSR038928-2"/>
    </source>
</evidence>
<evidence type="ECO:0000256" key="5">
    <source>
        <dbReference type="ARBA" id="ARBA00022617"/>
    </source>
</evidence>
<dbReference type="Pfam" id="PF00199">
    <property type="entry name" value="Catalase"/>
    <property type="match status" value="1"/>
</dbReference>
<keyword evidence="9 13" id="KW-0376">Hydrogen peroxide</keyword>
<comment type="similarity">
    <text evidence="2 13">Belongs to the catalase family.</text>
</comment>
<gene>
    <name evidence="16" type="ORF">PV11_01279</name>
</gene>
<evidence type="ECO:0000256" key="6">
    <source>
        <dbReference type="ARBA" id="ARBA00022723"/>
    </source>
</evidence>
<evidence type="ECO:0000256" key="3">
    <source>
        <dbReference type="ARBA" id="ARBA00022559"/>
    </source>
</evidence>
<dbReference type="GO" id="GO:0005777">
    <property type="term" value="C:peroxisome"/>
    <property type="evidence" value="ECO:0007669"/>
    <property type="project" value="TreeGrafter"/>
</dbReference>
<feature type="domain" description="Catalase core" evidence="15">
    <location>
        <begin position="9"/>
        <end position="392"/>
    </location>
</feature>
<proteinExistence type="inferred from homology"/>
<dbReference type="HOGENOM" id="CLU_010645_2_0_1"/>
<dbReference type="InterPro" id="IPR010582">
    <property type="entry name" value="Catalase_immune_responsive"/>
</dbReference>
<feature type="active site" evidence="11">
    <location>
        <position position="129"/>
    </location>
</feature>
<evidence type="ECO:0000256" key="8">
    <source>
        <dbReference type="ARBA" id="ARBA00023004"/>
    </source>
</evidence>
<dbReference type="SUPFAM" id="SSF56634">
    <property type="entry name" value="Heme-dependent catalase-like"/>
    <property type="match status" value="1"/>
</dbReference>
<dbReference type="GO" id="GO:0042542">
    <property type="term" value="P:response to hydrogen peroxide"/>
    <property type="evidence" value="ECO:0007669"/>
    <property type="project" value="TreeGrafter"/>
</dbReference>
<feature type="active site" evidence="11">
    <location>
        <position position="56"/>
    </location>
</feature>
<dbReference type="PROSITE" id="PS00438">
    <property type="entry name" value="CATALASE_2"/>
    <property type="match status" value="1"/>
</dbReference>
<dbReference type="GO" id="GO:0004096">
    <property type="term" value="F:catalase activity"/>
    <property type="evidence" value="ECO:0007669"/>
    <property type="project" value="UniProtKB-EC"/>
</dbReference>
<dbReference type="PANTHER" id="PTHR11465:SF9">
    <property type="entry name" value="CATALASE"/>
    <property type="match status" value="1"/>
</dbReference>
<dbReference type="InterPro" id="IPR024711">
    <property type="entry name" value="Catalase_clade1/3"/>
</dbReference>
<dbReference type="Proteomes" id="UP000053599">
    <property type="component" value="Unassembled WGS sequence"/>
</dbReference>
<dbReference type="GO" id="GO:0046872">
    <property type="term" value="F:metal ion binding"/>
    <property type="evidence" value="ECO:0007669"/>
    <property type="project" value="UniProtKB-KW"/>
</dbReference>
<evidence type="ECO:0000256" key="7">
    <source>
        <dbReference type="ARBA" id="ARBA00023002"/>
    </source>
</evidence>
<dbReference type="SMART" id="SM01060">
    <property type="entry name" value="Catalase"/>
    <property type="match status" value="1"/>
</dbReference>
<evidence type="ECO:0000256" key="13">
    <source>
        <dbReference type="RuleBase" id="RU000498"/>
    </source>
</evidence>
<keyword evidence="7 13" id="KW-0560">Oxidoreductase</keyword>
<evidence type="ECO:0000313" key="17">
    <source>
        <dbReference type="Proteomes" id="UP000053599"/>
    </source>
</evidence>
<reference evidence="16 17" key="1">
    <citation type="submission" date="2015-01" db="EMBL/GenBank/DDBJ databases">
        <title>The Genome Sequence of Exophiala sideris CBS121828.</title>
        <authorList>
            <consortium name="The Broad Institute Genomics Platform"/>
            <person name="Cuomo C."/>
            <person name="de Hoog S."/>
            <person name="Gorbushina A."/>
            <person name="Stielow B."/>
            <person name="Teixiera M."/>
            <person name="Abouelleil A."/>
            <person name="Chapman S.B."/>
            <person name="Priest M."/>
            <person name="Young S.K."/>
            <person name="Wortman J."/>
            <person name="Nusbaum C."/>
            <person name="Birren B."/>
        </authorList>
    </citation>
    <scope>NUCLEOTIDE SEQUENCE [LARGE SCALE GENOMIC DNA]</scope>
    <source>
        <strain evidence="16 17">CBS 121828</strain>
    </source>
</reference>
<keyword evidence="6 12" id="KW-0479">Metal-binding</keyword>
<comment type="pathway">
    <text evidence="1">Alkaloid biosynthesis.</text>
</comment>
<dbReference type="AlphaFoldDB" id="A0A0D1YSH9"/>
<keyword evidence="4" id="KW-0017">Alkaloid metabolism</keyword>
<evidence type="ECO:0000313" key="16">
    <source>
        <dbReference type="EMBL" id="KIV85602.1"/>
    </source>
</evidence>
<dbReference type="EMBL" id="KN846951">
    <property type="protein sequence ID" value="KIV85602.1"/>
    <property type="molecule type" value="Genomic_DNA"/>
</dbReference>
<evidence type="ECO:0000256" key="1">
    <source>
        <dbReference type="ARBA" id="ARBA00004913"/>
    </source>
</evidence>
<evidence type="ECO:0000256" key="11">
    <source>
        <dbReference type="PIRSR" id="PIRSR038928-1"/>
    </source>
</evidence>
<feature type="binding site" description="axial binding residue" evidence="12">
    <location>
        <position position="339"/>
    </location>
    <ligand>
        <name>heme</name>
        <dbReference type="ChEBI" id="CHEBI:30413"/>
    </ligand>
    <ligandPart>
        <name>Fe</name>
        <dbReference type="ChEBI" id="CHEBI:18248"/>
    </ligandPart>
</feature>
<keyword evidence="5 12" id="KW-0349">Heme</keyword>
<keyword evidence="3 13" id="KW-0575">Peroxidase</keyword>
<dbReference type="InterPro" id="IPR011614">
    <property type="entry name" value="Catalase_core"/>
</dbReference>
<comment type="function">
    <text evidence="10 14">Catalyzes the degradation of hydrogen peroxide (H(2)O(2)) generated by peroxisomal oxidases to water and oxygen, thereby protecting cells from the toxic effects of hydrogen peroxide.</text>
</comment>
<dbReference type="GO" id="GO:0020037">
    <property type="term" value="F:heme binding"/>
    <property type="evidence" value="ECO:0007669"/>
    <property type="project" value="InterPro"/>
</dbReference>
<keyword evidence="8 12" id="KW-0408">Iron</keyword>
<dbReference type="InterPro" id="IPR024708">
    <property type="entry name" value="Catalase_AS"/>
</dbReference>
<dbReference type="STRING" id="1016849.A0A0D1YSH9"/>
<dbReference type="PRINTS" id="PR00067">
    <property type="entry name" value="CATALASE"/>
</dbReference>
<dbReference type="OrthoDB" id="6880011at2759"/>
<protein>
    <recommendedName>
        <fullName evidence="13">Catalase</fullName>
        <ecNumber evidence="13">1.11.1.6</ecNumber>
    </recommendedName>
</protein>
<name>A0A0D1YSH9_9EURO</name>
<dbReference type="PROSITE" id="PS00437">
    <property type="entry name" value="CATALASE_1"/>
    <property type="match status" value="1"/>
</dbReference>
<dbReference type="InterPro" id="IPR002226">
    <property type="entry name" value="Catalase_haem_BS"/>
</dbReference>
<evidence type="ECO:0000256" key="9">
    <source>
        <dbReference type="ARBA" id="ARBA00023324"/>
    </source>
</evidence>
<dbReference type="EC" id="1.11.1.6" evidence="13"/>
<dbReference type="PANTHER" id="PTHR11465">
    <property type="entry name" value="CATALASE"/>
    <property type="match status" value="1"/>
</dbReference>
<dbReference type="GO" id="GO:0005739">
    <property type="term" value="C:mitochondrion"/>
    <property type="evidence" value="ECO:0007669"/>
    <property type="project" value="TreeGrafter"/>
</dbReference>
<comment type="cofactor">
    <cofactor evidence="12">
        <name>heme</name>
        <dbReference type="ChEBI" id="CHEBI:30413"/>
    </cofactor>
</comment>
<comment type="catalytic activity">
    <reaction evidence="13">
        <text>2 H2O2 = O2 + 2 H2O</text>
        <dbReference type="Rhea" id="RHEA:20309"/>
        <dbReference type="ChEBI" id="CHEBI:15377"/>
        <dbReference type="ChEBI" id="CHEBI:15379"/>
        <dbReference type="ChEBI" id="CHEBI:16240"/>
        <dbReference type="EC" id="1.11.1.6"/>
    </reaction>
</comment>